<evidence type="ECO:0000256" key="7">
    <source>
        <dbReference type="ARBA" id="ARBA00047943"/>
    </source>
</evidence>
<evidence type="ECO:0000259" key="9">
    <source>
        <dbReference type="PROSITE" id="PS50206"/>
    </source>
</evidence>
<dbReference type="AlphaFoldDB" id="A0A067Q311"/>
<dbReference type="Gene3D" id="3.40.50.150">
    <property type="entry name" value="Vaccinia Virus protein VP39"/>
    <property type="match status" value="1"/>
</dbReference>
<evidence type="ECO:0000256" key="5">
    <source>
        <dbReference type="ARBA" id="ARBA00034545"/>
    </source>
</evidence>
<comment type="similarity">
    <text evidence="3">Belongs to the methyltransferase superfamily. Arsenite methyltransferase family.</text>
</comment>
<dbReference type="PANTHER" id="PTHR43675:SF8">
    <property type="entry name" value="ARSENITE METHYLTRANSFERASE"/>
    <property type="match status" value="1"/>
</dbReference>
<dbReference type="SMART" id="SM00450">
    <property type="entry name" value="RHOD"/>
    <property type="match status" value="1"/>
</dbReference>
<evidence type="ECO:0000256" key="8">
    <source>
        <dbReference type="ARBA" id="ARBA00048428"/>
    </source>
</evidence>
<evidence type="ECO:0000256" key="3">
    <source>
        <dbReference type="ARBA" id="ARBA00034487"/>
    </source>
</evidence>
<dbReference type="PROSITE" id="PS50206">
    <property type="entry name" value="RHODANESE_3"/>
    <property type="match status" value="1"/>
</dbReference>
<name>A0A067Q311_9AGAM</name>
<dbReference type="InParanoid" id="A0A067Q311"/>
<dbReference type="InterPro" id="IPR026669">
    <property type="entry name" value="Arsenite_MeTrfase-like"/>
</dbReference>
<dbReference type="Gene3D" id="3.40.250.10">
    <property type="entry name" value="Rhodanese-like domain"/>
    <property type="match status" value="1"/>
</dbReference>
<protein>
    <recommendedName>
        <fullName evidence="5">Arsenite methyltransferase</fullName>
        <ecNumber evidence="4">2.1.1.137</ecNumber>
    </recommendedName>
</protein>
<dbReference type="EC" id="2.1.1.137" evidence="4"/>
<evidence type="ECO:0000256" key="2">
    <source>
        <dbReference type="ARBA" id="ARBA00022691"/>
    </source>
</evidence>
<dbReference type="Pfam" id="PF13847">
    <property type="entry name" value="Methyltransf_31"/>
    <property type="match status" value="1"/>
</dbReference>
<dbReference type="HOGENOM" id="CLU_052868_3_1_1"/>
<dbReference type="STRING" id="933084.A0A067Q311"/>
<dbReference type="InterPro" id="IPR001763">
    <property type="entry name" value="Rhodanese-like_dom"/>
</dbReference>
<reference evidence="11" key="1">
    <citation type="journal article" date="2014" name="Proc. Natl. Acad. Sci. U.S.A.">
        <title>Extensive sampling of basidiomycete genomes demonstrates inadequacy of the white-rot/brown-rot paradigm for wood decay fungi.</title>
        <authorList>
            <person name="Riley R."/>
            <person name="Salamov A.A."/>
            <person name="Brown D.W."/>
            <person name="Nagy L.G."/>
            <person name="Floudas D."/>
            <person name="Held B.W."/>
            <person name="Levasseur A."/>
            <person name="Lombard V."/>
            <person name="Morin E."/>
            <person name="Otillar R."/>
            <person name="Lindquist E.A."/>
            <person name="Sun H."/>
            <person name="LaButti K.M."/>
            <person name="Schmutz J."/>
            <person name="Jabbour D."/>
            <person name="Luo H."/>
            <person name="Baker S.E."/>
            <person name="Pisabarro A.G."/>
            <person name="Walton J.D."/>
            <person name="Blanchette R.A."/>
            <person name="Henrissat B."/>
            <person name="Martin F."/>
            <person name="Cullen D."/>
            <person name="Hibbett D.S."/>
            <person name="Grigoriev I.V."/>
        </authorList>
    </citation>
    <scope>NUCLEOTIDE SEQUENCE [LARGE SCALE GENOMIC DNA]</scope>
    <source>
        <strain evidence="11">MUCL 33604</strain>
    </source>
</reference>
<proteinExistence type="inferred from homology"/>
<dbReference type="OrthoDB" id="8300214at2759"/>
<dbReference type="CDD" id="cd02440">
    <property type="entry name" value="AdoMet_MTases"/>
    <property type="match status" value="1"/>
</dbReference>
<dbReference type="SUPFAM" id="SSF52821">
    <property type="entry name" value="Rhodanese/Cell cycle control phosphatase"/>
    <property type="match status" value="1"/>
</dbReference>
<evidence type="ECO:0000313" key="10">
    <source>
        <dbReference type="EMBL" id="KDQ56966.1"/>
    </source>
</evidence>
<accession>A0A067Q311</accession>
<dbReference type="Proteomes" id="UP000027265">
    <property type="component" value="Unassembled WGS sequence"/>
</dbReference>
<keyword evidence="2" id="KW-0949">S-adenosyl-L-methionine</keyword>
<dbReference type="InterPro" id="IPR036873">
    <property type="entry name" value="Rhodanese-like_dom_sf"/>
</dbReference>
<comment type="catalytic activity">
    <reaction evidence="7">
        <text>arsenic triglutathione + 2 [thioredoxin]-dithiol + 2 S-adenosyl-L-methionine + H2O = dimethylarsinous acid + 2 [thioredoxin]-disulfide + 3 glutathione + 2 S-adenosyl-L-homocysteine + 2 H(+)</text>
        <dbReference type="Rhea" id="RHEA:69464"/>
        <dbReference type="Rhea" id="RHEA-COMP:10698"/>
        <dbReference type="Rhea" id="RHEA-COMP:10700"/>
        <dbReference type="ChEBI" id="CHEBI:15377"/>
        <dbReference type="ChEBI" id="CHEBI:15378"/>
        <dbReference type="ChEBI" id="CHEBI:23808"/>
        <dbReference type="ChEBI" id="CHEBI:29950"/>
        <dbReference type="ChEBI" id="CHEBI:50058"/>
        <dbReference type="ChEBI" id="CHEBI:57856"/>
        <dbReference type="ChEBI" id="CHEBI:57925"/>
        <dbReference type="ChEBI" id="CHEBI:59789"/>
        <dbReference type="ChEBI" id="CHEBI:183640"/>
        <dbReference type="EC" id="2.1.1.137"/>
    </reaction>
</comment>
<dbReference type="EMBL" id="KL197720">
    <property type="protein sequence ID" value="KDQ56966.1"/>
    <property type="molecule type" value="Genomic_DNA"/>
</dbReference>
<organism evidence="10 11">
    <name type="scientific">Jaapia argillacea MUCL 33604</name>
    <dbReference type="NCBI Taxonomy" id="933084"/>
    <lineage>
        <taxon>Eukaryota</taxon>
        <taxon>Fungi</taxon>
        <taxon>Dikarya</taxon>
        <taxon>Basidiomycota</taxon>
        <taxon>Agaricomycotina</taxon>
        <taxon>Agaricomycetes</taxon>
        <taxon>Agaricomycetidae</taxon>
        <taxon>Jaapiales</taxon>
        <taxon>Jaapiaceae</taxon>
        <taxon>Jaapia</taxon>
    </lineage>
</organism>
<evidence type="ECO:0000313" key="11">
    <source>
        <dbReference type="Proteomes" id="UP000027265"/>
    </source>
</evidence>
<keyword evidence="1" id="KW-0808">Transferase</keyword>
<dbReference type="SUPFAM" id="SSF53335">
    <property type="entry name" value="S-adenosyl-L-methionine-dependent methyltransferases"/>
    <property type="match status" value="1"/>
</dbReference>
<evidence type="ECO:0000256" key="1">
    <source>
        <dbReference type="ARBA" id="ARBA00022679"/>
    </source>
</evidence>
<dbReference type="InterPro" id="IPR025714">
    <property type="entry name" value="Methyltranfer_dom"/>
</dbReference>
<gene>
    <name evidence="10" type="ORF">JAAARDRAFT_131028</name>
</gene>
<dbReference type="GO" id="GO:0030791">
    <property type="term" value="F:arsenite methyltransferase activity"/>
    <property type="evidence" value="ECO:0007669"/>
    <property type="project" value="UniProtKB-EC"/>
</dbReference>
<dbReference type="InterPro" id="IPR029063">
    <property type="entry name" value="SAM-dependent_MTases_sf"/>
</dbReference>
<keyword evidence="11" id="KW-1185">Reference proteome</keyword>
<dbReference type="PANTHER" id="PTHR43675">
    <property type="entry name" value="ARSENITE METHYLTRANSFERASE"/>
    <property type="match status" value="1"/>
</dbReference>
<sequence>MCDSDANLVEAVRDAYSAKARTTVDSSYAQNVASAFGYSVEELQAIPAEANLGLSCGNPVGAASIKEGEKVLDLGSGGGIDIFLAASKVGPTGQAIGLDMSEDMITLARKNAAKKGLKPPHVAFVQAALTETFPIASDSIDCILSNCVLNLVPGIGKAKVMKEVFRVLKPGGRIVLDDIIAKKPLPACIRNDLVAYVGCISGAVTLDDYKVLLSDAGFKDPLFVDTKVDLNVYFQPESGCGISCCAAPPTGVLQRPAMPNFDANEWVGSYQIYAVKASAEQTADVQSVNPLNNWWDAYPRPKSDAPLVTAEEVVEMMKDPVQKDFAVIDVRRNDHGGGHVRGSTQCPAQTFYDDLPTFVEKFGNTKKVIFYCGSSNGRGPRCARWYQDRLNELGNSASAAYVLKDGIRGWLAKYGDATDLVDRD</sequence>
<comment type="catalytic activity">
    <reaction evidence="8">
        <text>arsenic triglutathione + 3 [thioredoxin]-dithiol + 3 S-adenosyl-L-methionine = trimethylarsine + 3 [thioredoxin]-disulfide + 3 glutathione + 3 S-adenosyl-L-homocysteine + 3 H(+)</text>
        <dbReference type="Rhea" id="RHEA:69432"/>
        <dbReference type="Rhea" id="RHEA-COMP:10698"/>
        <dbReference type="Rhea" id="RHEA-COMP:10700"/>
        <dbReference type="ChEBI" id="CHEBI:15378"/>
        <dbReference type="ChEBI" id="CHEBI:27130"/>
        <dbReference type="ChEBI" id="CHEBI:29950"/>
        <dbReference type="ChEBI" id="CHEBI:50058"/>
        <dbReference type="ChEBI" id="CHEBI:57856"/>
        <dbReference type="ChEBI" id="CHEBI:57925"/>
        <dbReference type="ChEBI" id="CHEBI:59789"/>
        <dbReference type="ChEBI" id="CHEBI:183640"/>
        <dbReference type="EC" id="2.1.1.137"/>
    </reaction>
</comment>
<evidence type="ECO:0000256" key="4">
    <source>
        <dbReference type="ARBA" id="ARBA00034521"/>
    </source>
</evidence>
<dbReference type="Pfam" id="PF00581">
    <property type="entry name" value="Rhodanese"/>
    <property type="match status" value="1"/>
</dbReference>
<comment type="catalytic activity">
    <reaction evidence="6">
        <text>arsenic triglutathione + [thioredoxin]-dithiol + S-adenosyl-L-methionine + 2 H2O = methylarsonous acid + [thioredoxin]-disulfide + 3 glutathione + S-adenosyl-L-homocysteine + H(+)</text>
        <dbReference type="Rhea" id="RHEA:69460"/>
        <dbReference type="Rhea" id="RHEA-COMP:10698"/>
        <dbReference type="Rhea" id="RHEA-COMP:10700"/>
        <dbReference type="ChEBI" id="CHEBI:15377"/>
        <dbReference type="ChEBI" id="CHEBI:15378"/>
        <dbReference type="ChEBI" id="CHEBI:17826"/>
        <dbReference type="ChEBI" id="CHEBI:29950"/>
        <dbReference type="ChEBI" id="CHEBI:50058"/>
        <dbReference type="ChEBI" id="CHEBI:57856"/>
        <dbReference type="ChEBI" id="CHEBI:57925"/>
        <dbReference type="ChEBI" id="CHEBI:59789"/>
        <dbReference type="ChEBI" id="CHEBI:183640"/>
        <dbReference type="EC" id="2.1.1.137"/>
    </reaction>
</comment>
<evidence type="ECO:0000256" key="6">
    <source>
        <dbReference type="ARBA" id="ARBA00047941"/>
    </source>
</evidence>
<feature type="domain" description="Rhodanese" evidence="9">
    <location>
        <begin position="321"/>
        <end position="419"/>
    </location>
</feature>